<keyword evidence="2 9" id="KW-0436">Ligase</keyword>
<dbReference type="GO" id="GO:0005524">
    <property type="term" value="F:ATP binding"/>
    <property type="evidence" value="ECO:0007669"/>
    <property type="project" value="UniProtKB-UniRule"/>
</dbReference>
<keyword evidence="1 9" id="KW-0963">Cytoplasm</keyword>
<dbReference type="GO" id="GO:0004141">
    <property type="term" value="F:dethiobiotin synthase activity"/>
    <property type="evidence" value="ECO:0007669"/>
    <property type="project" value="UniProtKB-UniRule"/>
</dbReference>
<feature type="binding site" evidence="9">
    <location>
        <position position="15"/>
    </location>
    <ligand>
        <name>Mg(2+)</name>
        <dbReference type="ChEBI" id="CHEBI:18420"/>
    </ligand>
</feature>
<feature type="active site" evidence="9">
    <location>
        <position position="36"/>
    </location>
</feature>
<dbReference type="CDD" id="cd03109">
    <property type="entry name" value="DTBS"/>
    <property type="match status" value="1"/>
</dbReference>
<comment type="function">
    <text evidence="9">Catalyzes a mechanistically unusual reaction, the ATP-dependent insertion of CO2 between the N7 and N8 nitrogen atoms of 7,8-diaminopelargonic acid (DAPA, also called 7,8-diammoniononanoate) to form a ureido ring.</text>
</comment>
<evidence type="ECO:0000256" key="3">
    <source>
        <dbReference type="ARBA" id="ARBA00022723"/>
    </source>
</evidence>
<organism evidence="10 11">
    <name type="scientific">Candidatus Limenecus avicola</name>
    <dbReference type="NCBI Taxonomy" id="2840847"/>
    <lineage>
        <taxon>Bacteria</taxon>
        <taxon>Bacillati</taxon>
        <taxon>Bacillota</taxon>
        <taxon>Clostridia</taxon>
        <taxon>Eubacteriales</taxon>
        <taxon>Clostridiaceae</taxon>
        <taxon>Clostridiaceae incertae sedis</taxon>
        <taxon>Candidatus Limenecus</taxon>
    </lineage>
</organism>
<feature type="binding site" evidence="9">
    <location>
        <begin position="111"/>
        <end position="114"/>
    </location>
    <ligand>
        <name>ATP</name>
        <dbReference type="ChEBI" id="CHEBI:30616"/>
    </ligand>
</feature>
<reference evidence="10" key="1">
    <citation type="submission" date="2020-10" db="EMBL/GenBank/DDBJ databases">
        <authorList>
            <person name="Gilroy R."/>
        </authorList>
    </citation>
    <scope>NUCLEOTIDE SEQUENCE</scope>
    <source>
        <strain evidence="10">CHK154-7741</strain>
    </source>
</reference>
<dbReference type="InterPro" id="IPR027417">
    <property type="entry name" value="P-loop_NTPase"/>
</dbReference>
<dbReference type="HAMAP" id="MF_00336">
    <property type="entry name" value="BioD"/>
    <property type="match status" value="1"/>
</dbReference>
<dbReference type="GO" id="GO:0005829">
    <property type="term" value="C:cytosol"/>
    <property type="evidence" value="ECO:0007669"/>
    <property type="project" value="TreeGrafter"/>
</dbReference>
<evidence type="ECO:0000256" key="9">
    <source>
        <dbReference type="HAMAP-Rule" id="MF_00336"/>
    </source>
</evidence>
<dbReference type="PANTHER" id="PTHR43210">
    <property type="entry name" value="DETHIOBIOTIN SYNTHETASE"/>
    <property type="match status" value="1"/>
</dbReference>
<feature type="binding site" evidence="9">
    <location>
        <begin position="171"/>
        <end position="172"/>
    </location>
    <ligand>
        <name>ATP</name>
        <dbReference type="ChEBI" id="CHEBI:30616"/>
    </ligand>
</feature>
<dbReference type="SUPFAM" id="SSF52540">
    <property type="entry name" value="P-loop containing nucleoside triphosphate hydrolases"/>
    <property type="match status" value="1"/>
</dbReference>
<evidence type="ECO:0000256" key="1">
    <source>
        <dbReference type="ARBA" id="ARBA00022490"/>
    </source>
</evidence>
<dbReference type="Proteomes" id="UP000886748">
    <property type="component" value="Unassembled WGS sequence"/>
</dbReference>
<feature type="binding site" evidence="9">
    <location>
        <begin position="202"/>
        <end position="204"/>
    </location>
    <ligand>
        <name>ATP</name>
        <dbReference type="ChEBI" id="CHEBI:30616"/>
    </ligand>
</feature>
<keyword evidence="7 9" id="KW-0460">Magnesium</keyword>
<keyword evidence="4 9" id="KW-0547">Nucleotide-binding</keyword>
<evidence type="ECO:0000256" key="5">
    <source>
        <dbReference type="ARBA" id="ARBA00022756"/>
    </source>
</evidence>
<feature type="binding site" evidence="9">
    <location>
        <position position="53"/>
    </location>
    <ligand>
        <name>ATP</name>
        <dbReference type="ChEBI" id="CHEBI:30616"/>
    </ligand>
</feature>
<dbReference type="NCBIfam" id="TIGR00347">
    <property type="entry name" value="bioD"/>
    <property type="match status" value="1"/>
</dbReference>
<comment type="caution">
    <text evidence="10">The sequence shown here is derived from an EMBL/GenBank/DDBJ whole genome shotgun (WGS) entry which is preliminary data.</text>
</comment>
<feature type="binding site" evidence="9">
    <location>
        <position position="111"/>
    </location>
    <ligand>
        <name>Mg(2+)</name>
        <dbReference type="ChEBI" id="CHEBI:18420"/>
    </ligand>
</feature>
<evidence type="ECO:0000256" key="2">
    <source>
        <dbReference type="ARBA" id="ARBA00022598"/>
    </source>
</evidence>
<feature type="binding site" evidence="9">
    <location>
        <begin position="11"/>
        <end position="16"/>
    </location>
    <ligand>
        <name>ATP</name>
        <dbReference type="ChEBI" id="CHEBI:30616"/>
    </ligand>
</feature>
<dbReference type="InterPro" id="IPR004472">
    <property type="entry name" value="DTB_synth_BioD"/>
</dbReference>
<evidence type="ECO:0000256" key="6">
    <source>
        <dbReference type="ARBA" id="ARBA00022840"/>
    </source>
</evidence>
<comment type="catalytic activity">
    <reaction evidence="9">
        <text>(7R,8S)-7,8-diammoniononanoate + CO2 + ATP = (4R,5S)-dethiobiotin + ADP + phosphate + 3 H(+)</text>
        <dbReference type="Rhea" id="RHEA:15805"/>
        <dbReference type="ChEBI" id="CHEBI:15378"/>
        <dbReference type="ChEBI" id="CHEBI:16526"/>
        <dbReference type="ChEBI" id="CHEBI:30616"/>
        <dbReference type="ChEBI" id="CHEBI:43474"/>
        <dbReference type="ChEBI" id="CHEBI:149469"/>
        <dbReference type="ChEBI" id="CHEBI:149473"/>
        <dbReference type="ChEBI" id="CHEBI:456216"/>
        <dbReference type="EC" id="6.3.3.3"/>
    </reaction>
</comment>
<comment type="caution">
    <text evidence="9">Lacks conserved residue(s) required for the propagation of feature annotation.</text>
</comment>
<comment type="subunit">
    <text evidence="9">Homodimer.</text>
</comment>
<dbReference type="EMBL" id="DVOD01000019">
    <property type="protein sequence ID" value="HIU92039.1"/>
    <property type="molecule type" value="Genomic_DNA"/>
</dbReference>
<protein>
    <recommendedName>
        <fullName evidence="9">ATP-dependent dethiobiotin synthetase BioD</fullName>
        <ecNumber evidence="9">6.3.3.3</ecNumber>
    </recommendedName>
    <alternativeName>
        <fullName evidence="9">DTB synthetase</fullName>
        <shortName evidence="9">DTBS</shortName>
    </alternativeName>
    <alternativeName>
        <fullName evidence="9">Dethiobiotin synthase</fullName>
    </alternativeName>
</protein>
<keyword evidence="5 9" id="KW-0093">Biotin biosynthesis</keyword>
<comment type="cofactor">
    <cofactor evidence="9">
        <name>Mg(2+)</name>
        <dbReference type="ChEBI" id="CHEBI:18420"/>
    </cofactor>
</comment>
<dbReference type="AlphaFoldDB" id="A0A9D1MZ07"/>
<dbReference type="Pfam" id="PF13500">
    <property type="entry name" value="AAA_26"/>
    <property type="match status" value="1"/>
</dbReference>
<dbReference type="GO" id="GO:0009102">
    <property type="term" value="P:biotin biosynthetic process"/>
    <property type="evidence" value="ECO:0007669"/>
    <property type="project" value="UniProtKB-UniRule"/>
</dbReference>
<comment type="catalytic activity">
    <reaction evidence="8">
        <text>(7R,8S)-8-amino-7-(carboxyamino)nonanoate + ATP = (4R,5S)-dethiobiotin + ADP + phosphate + H(+)</text>
        <dbReference type="Rhea" id="RHEA:63684"/>
        <dbReference type="ChEBI" id="CHEBI:15378"/>
        <dbReference type="ChEBI" id="CHEBI:30616"/>
        <dbReference type="ChEBI" id="CHEBI:43474"/>
        <dbReference type="ChEBI" id="CHEBI:149470"/>
        <dbReference type="ChEBI" id="CHEBI:149473"/>
        <dbReference type="ChEBI" id="CHEBI:456216"/>
    </reaction>
</comment>
<evidence type="ECO:0000313" key="11">
    <source>
        <dbReference type="Proteomes" id="UP000886748"/>
    </source>
</evidence>
<keyword evidence="3 9" id="KW-0479">Metal-binding</keyword>
<dbReference type="Gene3D" id="3.40.50.300">
    <property type="entry name" value="P-loop containing nucleotide triphosphate hydrolases"/>
    <property type="match status" value="1"/>
</dbReference>
<keyword evidence="6 9" id="KW-0067">ATP-binding</keyword>
<dbReference type="PANTHER" id="PTHR43210:SF2">
    <property type="entry name" value="ATP-DEPENDENT DETHIOBIOTIN SYNTHETASE BIOD 2"/>
    <property type="match status" value="1"/>
</dbReference>
<feature type="binding site" evidence="9">
    <location>
        <position position="40"/>
    </location>
    <ligand>
        <name>substrate</name>
    </ligand>
</feature>
<dbReference type="GO" id="GO:0000287">
    <property type="term" value="F:magnesium ion binding"/>
    <property type="evidence" value="ECO:0007669"/>
    <property type="project" value="UniProtKB-UniRule"/>
</dbReference>
<evidence type="ECO:0000313" key="10">
    <source>
        <dbReference type="EMBL" id="HIU92039.1"/>
    </source>
</evidence>
<comment type="subcellular location">
    <subcellularLocation>
        <location evidence="9">Cytoplasm</location>
    </subcellularLocation>
</comment>
<dbReference type="PIRSF" id="PIRSF006755">
    <property type="entry name" value="DTB_synth"/>
    <property type="match status" value="1"/>
</dbReference>
<proteinExistence type="inferred from homology"/>
<feature type="binding site" evidence="9">
    <location>
        <position position="53"/>
    </location>
    <ligand>
        <name>Mg(2+)</name>
        <dbReference type="ChEBI" id="CHEBI:18420"/>
    </ligand>
</feature>
<evidence type="ECO:0000256" key="7">
    <source>
        <dbReference type="ARBA" id="ARBA00022842"/>
    </source>
</evidence>
<dbReference type="EC" id="6.3.3.3" evidence="9"/>
<evidence type="ECO:0000256" key="4">
    <source>
        <dbReference type="ARBA" id="ARBA00022741"/>
    </source>
</evidence>
<name>A0A9D1MZ07_9CLOT</name>
<evidence type="ECO:0000256" key="8">
    <source>
        <dbReference type="ARBA" id="ARBA00047386"/>
    </source>
</evidence>
<sequence length="240" mass="25968">MQVFVTGTDTGIGKTFVTAGLAAVMQSLGYKAGVYKPFQSGAEEKNGFLISPDLSYVKKLDFYVDTLCTYLLYAPTAPYVAAQEQGVTINLGTVSREFLTLKQSCETVLVEGAGGLMVPVTKDALMGDVAKMLDIPILIVARPDLGTINHTLLTINQAKVMGLDIAGVLINRYPQGTNDLAIKTAPRLIEEYSDVSILGILPDIPNFDEIKPGALINIFINSVDIEKIFRIKIPKLNLTL</sequence>
<comment type="similarity">
    <text evidence="9">Belongs to the dethiobiotin synthetase family.</text>
</comment>
<comment type="pathway">
    <text evidence="9">Cofactor biosynthesis; biotin biosynthesis; biotin from 7,8-diaminononanoate: step 1/2.</text>
</comment>
<gene>
    <name evidence="9 10" type="primary">bioD</name>
    <name evidence="10" type="ORF">IAD26_02770</name>
</gene>
<reference evidence="10" key="2">
    <citation type="journal article" date="2021" name="PeerJ">
        <title>Extensive microbial diversity within the chicken gut microbiome revealed by metagenomics and culture.</title>
        <authorList>
            <person name="Gilroy R."/>
            <person name="Ravi A."/>
            <person name="Getino M."/>
            <person name="Pursley I."/>
            <person name="Horton D.L."/>
            <person name="Alikhan N.F."/>
            <person name="Baker D."/>
            <person name="Gharbi K."/>
            <person name="Hall N."/>
            <person name="Watson M."/>
            <person name="Adriaenssens E.M."/>
            <person name="Foster-Nyarko E."/>
            <person name="Jarju S."/>
            <person name="Secka A."/>
            <person name="Antonio M."/>
            <person name="Oren A."/>
            <person name="Chaudhuri R.R."/>
            <person name="La Ragione R."/>
            <person name="Hildebrand F."/>
            <person name="Pallen M.J."/>
        </authorList>
    </citation>
    <scope>NUCLEOTIDE SEQUENCE</scope>
    <source>
        <strain evidence="10">CHK154-7741</strain>
    </source>
</reference>
<accession>A0A9D1MZ07</accession>